<evidence type="ECO:0000256" key="1">
    <source>
        <dbReference type="ARBA" id="ARBA00022679"/>
    </source>
</evidence>
<evidence type="ECO:0000313" key="4">
    <source>
        <dbReference type="EMBL" id="NED96812.1"/>
    </source>
</evidence>
<feature type="domain" description="Phospholipid/glycerol acyltransferase" evidence="3">
    <location>
        <begin position="52"/>
        <end position="162"/>
    </location>
</feature>
<dbReference type="CDD" id="cd07989">
    <property type="entry name" value="LPLAT_AGPAT-like"/>
    <property type="match status" value="1"/>
</dbReference>
<sequence length="245" mass="26283">MELSVASTYWRDVPGPSSVGARVMRPVGAILMRAVWNVRVHHAHLVPREDPVILASNHTGILDGPLLYSVTSRPVHALVKREMFAGLVGSALRWIGQIPVDRSTCDVRAVKNCLAVLHRGGVIAVYPEGTRGLGDFALVKPGAAYMALCTGAPIVPVAALGVRAPAASHGSLPRVRSSIDIVFGEPIATDPVPWPRRQHVVRERTGALGEQLREHVRQACALTGRALTPNDQILPVESTTDPLPE</sequence>
<dbReference type="EMBL" id="JAAGOB010000008">
    <property type="protein sequence ID" value="NED96812.1"/>
    <property type="molecule type" value="Genomic_DNA"/>
</dbReference>
<dbReference type="RefSeq" id="WP_163819589.1">
    <property type="nucleotide sequence ID" value="NZ_JAAGOB010000008.1"/>
</dbReference>
<dbReference type="PANTHER" id="PTHR10434">
    <property type="entry name" value="1-ACYL-SN-GLYCEROL-3-PHOSPHATE ACYLTRANSFERASE"/>
    <property type="match status" value="1"/>
</dbReference>
<dbReference type="InterPro" id="IPR002123">
    <property type="entry name" value="Plipid/glycerol_acylTrfase"/>
</dbReference>
<dbReference type="PANTHER" id="PTHR10434:SF11">
    <property type="entry name" value="1-ACYL-SN-GLYCEROL-3-PHOSPHATE ACYLTRANSFERASE"/>
    <property type="match status" value="1"/>
</dbReference>
<protein>
    <submittedName>
        <fullName evidence="4">1-acyl-sn-glycerol-3-phosphate acyltransferase</fullName>
    </submittedName>
</protein>
<evidence type="ECO:0000256" key="2">
    <source>
        <dbReference type="ARBA" id="ARBA00023315"/>
    </source>
</evidence>
<dbReference type="SMART" id="SM00563">
    <property type="entry name" value="PlsC"/>
    <property type="match status" value="1"/>
</dbReference>
<dbReference type="GO" id="GO:0003841">
    <property type="term" value="F:1-acylglycerol-3-phosphate O-acyltransferase activity"/>
    <property type="evidence" value="ECO:0007669"/>
    <property type="project" value="TreeGrafter"/>
</dbReference>
<reference evidence="4 5" key="1">
    <citation type="submission" date="2020-02" db="EMBL/GenBank/DDBJ databases">
        <authorList>
            <person name="Li X.-J."/>
            <person name="Feng X.-M."/>
        </authorList>
    </citation>
    <scope>NUCLEOTIDE SEQUENCE [LARGE SCALE GENOMIC DNA]</scope>
    <source>
        <strain evidence="4 5">CGMCC 4.7225</strain>
    </source>
</reference>
<organism evidence="4 5">
    <name type="scientific">Phytoactinopolyspora alkaliphila</name>
    <dbReference type="NCBI Taxonomy" id="1783498"/>
    <lineage>
        <taxon>Bacteria</taxon>
        <taxon>Bacillati</taxon>
        <taxon>Actinomycetota</taxon>
        <taxon>Actinomycetes</taxon>
        <taxon>Jiangellales</taxon>
        <taxon>Jiangellaceae</taxon>
        <taxon>Phytoactinopolyspora</taxon>
    </lineage>
</organism>
<dbReference type="GO" id="GO:0005886">
    <property type="term" value="C:plasma membrane"/>
    <property type="evidence" value="ECO:0007669"/>
    <property type="project" value="TreeGrafter"/>
</dbReference>
<gene>
    <name evidence="4" type="ORF">G1H11_15995</name>
</gene>
<evidence type="ECO:0000313" key="5">
    <source>
        <dbReference type="Proteomes" id="UP000469185"/>
    </source>
</evidence>
<dbReference type="Proteomes" id="UP000469185">
    <property type="component" value="Unassembled WGS sequence"/>
</dbReference>
<dbReference type="AlphaFoldDB" id="A0A6N9YPB0"/>
<accession>A0A6N9YPB0</accession>
<evidence type="ECO:0000259" key="3">
    <source>
        <dbReference type="SMART" id="SM00563"/>
    </source>
</evidence>
<keyword evidence="5" id="KW-1185">Reference proteome</keyword>
<dbReference type="Pfam" id="PF01553">
    <property type="entry name" value="Acyltransferase"/>
    <property type="match status" value="1"/>
</dbReference>
<name>A0A6N9YPB0_9ACTN</name>
<comment type="caution">
    <text evidence="4">The sequence shown here is derived from an EMBL/GenBank/DDBJ whole genome shotgun (WGS) entry which is preliminary data.</text>
</comment>
<dbReference type="SUPFAM" id="SSF69593">
    <property type="entry name" value="Glycerol-3-phosphate (1)-acyltransferase"/>
    <property type="match status" value="1"/>
</dbReference>
<proteinExistence type="predicted"/>
<keyword evidence="1 4" id="KW-0808">Transferase</keyword>
<keyword evidence="2 4" id="KW-0012">Acyltransferase</keyword>
<dbReference type="GO" id="GO:0006654">
    <property type="term" value="P:phosphatidic acid biosynthetic process"/>
    <property type="evidence" value="ECO:0007669"/>
    <property type="project" value="TreeGrafter"/>
</dbReference>